<evidence type="ECO:0000313" key="2">
    <source>
        <dbReference type="EnsemblPlants" id="PNT61603"/>
    </source>
</evidence>
<dbReference type="EMBL" id="CM000884">
    <property type="protein sequence ID" value="PNT61603.1"/>
    <property type="molecule type" value="Genomic_DNA"/>
</dbReference>
<dbReference type="Gramene" id="PNT61603">
    <property type="protein sequence ID" value="PNT61603"/>
    <property type="gene ID" value="BRADI_5g17572v3"/>
</dbReference>
<reference evidence="1" key="2">
    <citation type="submission" date="2017-06" db="EMBL/GenBank/DDBJ databases">
        <title>WGS assembly of Brachypodium distachyon.</title>
        <authorList>
            <consortium name="The International Brachypodium Initiative"/>
            <person name="Lucas S."/>
            <person name="Harmon-Smith M."/>
            <person name="Lail K."/>
            <person name="Tice H."/>
            <person name="Grimwood J."/>
            <person name="Bruce D."/>
            <person name="Barry K."/>
            <person name="Shu S."/>
            <person name="Lindquist E."/>
            <person name="Wang M."/>
            <person name="Pitluck S."/>
            <person name="Vogel J.P."/>
            <person name="Garvin D.F."/>
            <person name="Mockler T.C."/>
            <person name="Schmutz J."/>
            <person name="Rokhsar D."/>
            <person name="Bevan M.W."/>
        </authorList>
    </citation>
    <scope>NUCLEOTIDE SEQUENCE</scope>
    <source>
        <strain evidence="1">Bd21</strain>
    </source>
</reference>
<protein>
    <submittedName>
        <fullName evidence="1 2">Uncharacterized protein</fullName>
    </submittedName>
</protein>
<sequence>MGSRRSLVILAERRRLALLRGSLGSPTTGRVLTRVVVAGLAGSRARHAMPMPCCARRRWSLFFALCARPSCAGPAAMPVAMIGTVVEAGLRAGGSRSLVGRRIVGWNRTFSCRSLS</sequence>
<evidence type="ECO:0000313" key="3">
    <source>
        <dbReference type="Proteomes" id="UP000008810"/>
    </source>
</evidence>
<dbReference type="Proteomes" id="UP000008810">
    <property type="component" value="Chromosome 5"/>
</dbReference>
<accession>A0A2K2CHU9</accession>
<dbReference type="InParanoid" id="A0A2K2CHU9"/>
<reference evidence="2" key="3">
    <citation type="submission" date="2018-08" db="UniProtKB">
        <authorList>
            <consortium name="EnsemblPlants"/>
        </authorList>
    </citation>
    <scope>IDENTIFICATION</scope>
    <source>
        <strain evidence="2">cv. Bd21</strain>
    </source>
</reference>
<dbReference type="AlphaFoldDB" id="A0A2K2CHU9"/>
<organism evidence="1">
    <name type="scientific">Brachypodium distachyon</name>
    <name type="common">Purple false brome</name>
    <name type="synonym">Trachynia distachya</name>
    <dbReference type="NCBI Taxonomy" id="15368"/>
    <lineage>
        <taxon>Eukaryota</taxon>
        <taxon>Viridiplantae</taxon>
        <taxon>Streptophyta</taxon>
        <taxon>Embryophyta</taxon>
        <taxon>Tracheophyta</taxon>
        <taxon>Spermatophyta</taxon>
        <taxon>Magnoliopsida</taxon>
        <taxon>Liliopsida</taxon>
        <taxon>Poales</taxon>
        <taxon>Poaceae</taxon>
        <taxon>BOP clade</taxon>
        <taxon>Pooideae</taxon>
        <taxon>Stipodae</taxon>
        <taxon>Brachypodieae</taxon>
        <taxon>Brachypodium</taxon>
    </lineage>
</organism>
<keyword evidence="3" id="KW-1185">Reference proteome</keyword>
<proteinExistence type="predicted"/>
<dbReference type="EnsemblPlants" id="PNT61603">
    <property type="protein sequence ID" value="PNT61603"/>
    <property type="gene ID" value="BRADI_5g17572v3"/>
</dbReference>
<gene>
    <name evidence="1" type="ORF">BRADI_5g17572v3</name>
</gene>
<evidence type="ECO:0000313" key="1">
    <source>
        <dbReference type="EMBL" id="PNT61603.1"/>
    </source>
</evidence>
<name>A0A2K2CHU9_BRADI</name>
<reference evidence="1 2" key="1">
    <citation type="journal article" date="2010" name="Nature">
        <title>Genome sequencing and analysis of the model grass Brachypodium distachyon.</title>
        <authorList>
            <consortium name="International Brachypodium Initiative"/>
        </authorList>
    </citation>
    <scope>NUCLEOTIDE SEQUENCE [LARGE SCALE GENOMIC DNA]</scope>
    <source>
        <strain evidence="1 2">Bd21</strain>
    </source>
</reference>